<dbReference type="PANTHER" id="PTHR35010:SF2">
    <property type="entry name" value="BLL4672 PROTEIN"/>
    <property type="match status" value="1"/>
</dbReference>
<organism evidence="2 3">
    <name type="scientific">Streptomyces lasiicapitis</name>
    <dbReference type="NCBI Taxonomy" id="1923961"/>
    <lineage>
        <taxon>Bacteria</taxon>
        <taxon>Bacillati</taxon>
        <taxon>Actinomycetota</taxon>
        <taxon>Actinomycetes</taxon>
        <taxon>Kitasatosporales</taxon>
        <taxon>Streptomycetaceae</taxon>
        <taxon>Streptomyces</taxon>
    </lineage>
</organism>
<dbReference type="SUPFAM" id="SSF47413">
    <property type="entry name" value="lambda repressor-like DNA-binding domains"/>
    <property type="match status" value="1"/>
</dbReference>
<keyword evidence="3" id="KW-1185">Reference proteome</keyword>
<dbReference type="EMBL" id="BMNG01000004">
    <property type="protein sequence ID" value="GGO40787.1"/>
    <property type="molecule type" value="Genomic_DNA"/>
</dbReference>
<accession>A0ABQ2LNE6</accession>
<dbReference type="Proteomes" id="UP000656881">
    <property type="component" value="Unassembled WGS sequence"/>
</dbReference>
<dbReference type="Gene3D" id="3.30.450.180">
    <property type="match status" value="1"/>
</dbReference>
<reference evidence="3" key="1">
    <citation type="journal article" date="2019" name="Int. J. Syst. Evol. Microbiol.">
        <title>The Global Catalogue of Microorganisms (GCM) 10K type strain sequencing project: providing services to taxonomists for standard genome sequencing and annotation.</title>
        <authorList>
            <consortium name="The Broad Institute Genomics Platform"/>
            <consortium name="The Broad Institute Genome Sequencing Center for Infectious Disease"/>
            <person name="Wu L."/>
            <person name="Ma J."/>
        </authorList>
    </citation>
    <scope>NUCLEOTIDE SEQUENCE [LARGE SCALE GENOMIC DNA]</scope>
    <source>
        <strain evidence="3">CGMCC 4.7349</strain>
    </source>
</reference>
<dbReference type="Pfam" id="PF17765">
    <property type="entry name" value="MLTR_LBD"/>
    <property type="match status" value="1"/>
</dbReference>
<evidence type="ECO:0000313" key="3">
    <source>
        <dbReference type="Proteomes" id="UP000656881"/>
    </source>
</evidence>
<dbReference type="InterPro" id="IPR001387">
    <property type="entry name" value="Cro/C1-type_HTH"/>
</dbReference>
<sequence>MNGVDGMDGIGGGMGGMNDGPGRLGAFLQARRSRLRPDDIGLKTYGERRRVPGLRREELALLAGVSASYYTRLEQGQSHNASPEILDALARALGLDESERRHVHDLAASGARGHKGLRRPPEEHLSDATRHLLDALTDVPAVVLGRRTDVLGWNALGHALFAAHLPADGPDHAPRRPNMATLVFLDPDTRALYADWETKARTVVANLREVAGRHPDDARLASLIGELTMRSAEFGAMWADHQVRPCDATPHTMDHPLIGAVTLTQQALRTADDQTVVVAHTAPGSASRAALTLLADLLADRADLLADRNAPVRPKS</sequence>
<proteinExistence type="predicted"/>
<dbReference type="InterPro" id="IPR041413">
    <property type="entry name" value="MLTR_LBD"/>
</dbReference>
<dbReference type="RefSeq" id="WP_373287913.1">
    <property type="nucleotide sequence ID" value="NZ_BMNG01000004.1"/>
</dbReference>
<dbReference type="InterPro" id="IPR010982">
    <property type="entry name" value="Lambda_DNA-bd_dom_sf"/>
</dbReference>
<dbReference type="PROSITE" id="PS50943">
    <property type="entry name" value="HTH_CROC1"/>
    <property type="match status" value="1"/>
</dbReference>
<dbReference type="Gene3D" id="1.10.260.40">
    <property type="entry name" value="lambda repressor-like DNA-binding domains"/>
    <property type="match status" value="1"/>
</dbReference>
<dbReference type="CDD" id="cd00093">
    <property type="entry name" value="HTH_XRE"/>
    <property type="match status" value="1"/>
</dbReference>
<feature type="domain" description="HTH cro/C1-type" evidence="1">
    <location>
        <begin position="53"/>
        <end position="100"/>
    </location>
</feature>
<name>A0ABQ2LNE6_9ACTN</name>
<comment type="caution">
    <text evidence="2">The sequence shown here is derived from an EMBL/GenBank/DDBJ whole genome shotgun (WGS) entry which is preliminary data.</text>
</comment>
<dbReference type="PANTHER" id="PTHR35010">
    <property type="entry name" value="BLL4672 PROTEIN-RELATED"/>
    <property type="match status" value="1"/>
</dbReference>
<dbReference type="SMART" id="SM00530">
    <property type="entry name" value="HTH_XRE"/>
    <property type="match status" value="1"/>
</dbReference>
<evidence type="ECO:0000259" key="1">
    <source>
        <dbReference type="PROSITE" id="PS50943"/>
    </source>
</evidence>
<gene>
    <name evidence="2" type="ORF">GCM10012286_19430</name>
</gene>
<evidence type="ECO:0000313" key="2">
    <source>
        <dbReference type="EMBL" id="GGO40787.1"/>
    </source>
</evidence>
<protein>
    <submittedName>
        <fullName evidence="2">Transcriptional regulator</fullName>
    </submittedName>
</protein>
<dbReference type="Pfam" id="PF13560">
    <property type="entry name" value="HTH_31"/>
    <property type="match status" value="1"/>
</dbReference>